<feature type="domain" description="SWIM-type" evidence="3">
    <location>
        <begin position="35"/>
        <end position="66"/>
    </location>
</feature>
<evidence type="ECO:0000313" key="4">
    <source>
        <dbReference type="EMBL" id="CAH0392667.1"/>
    </source>
</evidence>
<dbReference type="PROSITE" id="PS50966">
    <property type="entry name" value="ZF_SWIM"/>
    <property type="match status" value="1"/>
</dbReference>
<sequence>MQYRRLLKKSIDLKVRPISETQYKVSSSSIAGKEYEVDIKNELCDCPEGIGGKFCKHLCSVPAKAEIHLRNLPSLNDQDKQDILYLATGNVENINFYRGLDEIQMNGGHSALVMEESSDRPATEQQSSDQSFPATEVPEEEIRQEFSEVKSIIAELEEECLRNPDRELLSNIRRFKKKLGTVKTKAQFNTFCREKGRKCGRMIPVQPTSQSRRVKRAGLSSGAKRVQAGRPSKFENIIRKTKKKRPHNLAKNVSKNLPNAKSHTTGM</sequence>
<keyword evidence="1" id="KW-0479">Metal-binding</keyword>
<accession>A0A9P0AIP6</accession>
<keyword evidence="5" id="KW-1185">Reference proteome</keyword>
<dbReference type="PANTHER" id="PTHR35385:SF2">
    <property type="entry name" value="PROTEIN B, PUTATIVE-RELATED"/>
    <property type="match status" value="1"/>
</dbReference>
<protein>
    <recommendedName>
        <fullName evidence="3">SWIM-type domain-containing protein</fullName>
    </recommendedName>
</protein>
<dbReference type="PANTHER" id="PTHR35385">
    <property type="entry name" value="PROTEIN B, PUTATIVE-RELATED-RELATED"/>
    <property type="match status" value="1"/>
</dbReference>
<name>A0A9P0AIP6_BEMTA</name>
<feature type="region of interest" description="Disordered" evidence="2">
    <location>
        <begin position="115"/>
        <end position="140"/>
    </location>
</feature>
<dbReference type="AlphaFoldDB" id="A0A9P0AIP6"/>
<keyword evidence="1" id="KW-0863">Zinc-finger</keyword>
<keyword evidence="1" id="KW-0862">Zinc</keyword>
<proteinExistence type="predicted"/>
<evidence type="ECO:0000259" key="3">
    <source>
        <dbReference type="PROSITE" id="PS50966"/>
    </source>
</evidence>
<reference evidence="4" key="1">
    <citation type="submission" date="2021-12" db="EMBL/GenBank/DDBJ databases">
        <authorList>
            <person name="King R."/>
        </authorList>
    </citation>
    <scope>NUCLEOTIDE SEQUENCE</scope>
</reference>
<evidence type="ECO:0000256" key="2">
    <source>
        <dbReference type="SAM" id="MobiDB-lite"/>
    </source>
</evidence>
<dbReference type="GO" id="GO:0008270">
    <property type="term" value="F:zinc ion binding"/>
    <property type="evidence" value="ECO:0007669"/>
    <property type="project" value="UniProtKB-KW"/>
</dbReference>
<feature type="compositionally biased region" description="Polar residues" evidence="2">
    <location>
        <begin position="251"/>
        <end position="267"/>
    </location>
</feature>
<gene>
    <name evidence="4" type="ORF">BEMITA_LOCUS11154</name>
</gene>
<evidence type="ECO:0000313" key="5">
    <source>
        <dbReference type="Proteomes" id="UP001152759"/>
    </source>
</evidence>
<feature type="region of interest" description="Disordered" evidence="2">
    <location>
        <begin position="242"/>
        <end position="267"/>
    </location>
</feature>
<dbReference type="EMBL" id="OU963868">
    <property type="protein sequence ID" value="CAH0392667.1"/>
    <property type="molecule type" value="Genomic_DNA"/>
</dbReference>
<dbReference type="InterPro" id="IPR007527">
    <property type="entry name" value="Znf_SWIM"/>
</dbReference>
<feature type="compositionally biased region" description="Polar residues" evidence="2">
    <location>
        <begin position="123"/>
        <end position="133"/>
    </location>
</feature>
<dbReference type="Proteomes" id="UP001152759">
    <property type="component" value="Chromosome 7"/>
</dbReference>
<evidence type="ECO:0000256" key="1">
    <source>
        <dbReference type="PROSITE-ProRule" id="PRU00325"/>
    </source>
</evidence>
<organism evidence="4 5">
    <name type="scientific">Bemisia tabaci</name>
    <name type="common">Sweetpotato whitefly</name>
    <name type="synonym">Aleurodes tabaci</name>
    <dbReference type="NCBI Taxonomy" id="7038"/>
    <lineage>
        <taxon>Eukaryota</taxon>
        <taxon>Metazoa</taxon>
        <taxon>Ecdysozoa</taxon>
        <taxon>Arthropoda</taxon>
        <taxon>Hexapoda</taxon>
        <taxon>Insecta</taxon>
        <taxon>Pterygota</taxon>
        <taxon>Neoptera</taxon>
        <taxon>Paraneoptera</taxon>
        <taxon>Hemiptera</taxon>
        <taxon>Sternorrhyncha</taxon>
        <taxon>Aleyrodoidea</taxon>
        <taxon>Aleyrodidae</taxon>
        <taxon>Aleyrodinae</taxon>
        <taxon>Bemisia</taxon>
    </lineage>
</organism>